<evidence type="ECO:0000313" key="3">
    <source>
        <dbReference type="EMBL" id="SHL95482.1"/>
    </source>
</evidence>
<dbReference type="Pfam" id="PF13521">
    <property type="entry name" value="AAA_28"/>
    <property type="match status" value="1"/>
</dbReference>
<dbReference type="InterPro" id="IPR038727">
    <property type="entry name" value="NadR/Ttd14_AAA_dom"/>
</dbReference>
<dbReference type="Proteomes" id="UP000184123">
    <property type="component" value="Unassembled WGS sequence"/>
</dbReference>
<dbReference type="EMBL" id="BJXU01000038">
    <property type="protein sequence ID" value="GEN23269.1"/>
    <property type="molecule type" value="Genomic_DNA"/>
</dbReference>
<dbReference type="Proteomes" id="UP000321726">
    <property type="component" value="Unassembled WGS sequence"/>
</dbReference>
<dbReference type="InterPro" id="IPR027417">
    <property type="entry name" value="P-loop_NTPase"/>
</dbReference>
<sequence length="186" mass="20782">MTPFPERDRLVVLSGCSGGGKSSILEELARRGYATVEEPGRRIVKAETDPASIRLPWNSLAGFSQAAIELALDDYQRALDTPGLVFFDRGLIDALLALQHATAQPPSDDFLNPRRYHRLVFLTPPWEQIYVADAERRHAFAEATREYERLVEGYPTLGYDVSILPRTDIATRADIVLERLAAATQE</sequence>
<evidence type="ECO:0000313" key="4">
    <source>
        <dbReference type="Proteomes" id="UP000184123"/>
    </source>
</evidence>
<feature type="domain" description="NadR/Ttd14 AAA" evidence="1">
    <location>
        <begin position="11"/>
        <end position="172"/>
    </location>
</feature>
<accession>A0A1M7EUM9</accession>
<organism evidence="3 4">
    <name type="scientific">Halomonas cupida</name>
    <dbReference type="NCBI Taxonomy" id="44933"/>
    <lineage>
        <taxon>Bacteria</taxon>
        <taxon>Pseudomonadati</taxon>
        <taxon>Pseudomonadota</taxon>
        <taxon>Gammaproteobacteria</taxon>
        <taxon>Oceanospirillales</taxon>
        <taxon>Halomonadaceae</taxon>
        <taxon>Halomonas</taxon>
    </lineage>
</organism>
<reference evidence="2 5" key="2">
    <citation type="submission" date="2019-07" db="EMBL/GenBank/DDBJ databases">
        <title>Whole genome shotgun sequence of Halomonas cupida NBRC 102219.</title>
        <authorList>
            <person name="Hosoyama A."/>
            <person name="Uohara A."/>
            <person name="Ohji S."/>
            <person name="Ichikawa N."/>
        </authorList>
    </citation>
    <scope>NUCLEOTIDE SEQUENCE [LARGE SCALE GENOMIC DNA]</scope>
    <source>
        <strain evidence="2 5">NBRC 102219</strain>
    </source>
</reference>
<dbReference type="Gene3D" id="3.40.50.300">
    <property type="entry name" value="P-loop containing nucleotide triphosphate hydrolases"/>
    <property type="match status" value="1"/>
</dbReference>
<protein>
    <submittedName>
        <fullName evidence="2 3">ATPase</fullName>
    </submittedName>
</protein>
<keyword evidence="5" id="KW-1185">Reference proteome</keyword>
<dbReference type="RefSeq" id="WP_073434861.1">
    <property type="nucleotide sequence ID" value="NZ_BJXU01000038.1"/>
</dbReference>
<reference evidence="3 4" key="1">
    <citation type="submission" date="2016-11" db="EMBL/GenBank/DDBJ databases">
        <authorList>
            <person name="Jaros S."/>
            <person name="Januszkiewicz K."/>
            <person name="Wedrychowicz H."/>
        </authorList>
    </citation>
    <scope>NUCLEOTIDE SEQUENCE [LARGE SCALE GENOMIC DNA]</scope>
    <source>
        <strain evidence="3 4">DSM 4740</strain>
    </source>
</reference>
<dbReference type="AlphaFoldDB" id="A0A1M7EUM9"/>
<evidence type="ECO:0000259" key="1">
    <source>
        <dbReference type="Pfam" id="PF13521"/>
    </source>
</evidence>
<proteinExistence type="predicted"/>
<name>A0A1M7EUM9_9GAMM</name>
<gene>
    <name evidence="2" type="ORF">HCU01_12180</name>
    <name evidence="3" type="ORF">SAMN05660971_01800</name>
</gene>
<evidence type="ECO:0000313" key="2">
    <source>
        <dbReference type="EMBL" id="GEN23269.1"/>
    </source>
</evidence>
<evidence type="ECO:0000313" key="5">
    <source>
        <dbReference type="Proteomes" id="UP000321726"/>
    </source>
</evidence>
<dbReference type="SUPFAM" id="SSF52540">
    <property type="entry name" value="P-loop containing nucleoside triphosphate hydrolases"/>
    <property type="match status" value="1"/>
</dbReference>
<dbReference type="STRING" id="44933.SAMN05660971_01800"/>
<dbReference type="OrthoDB" id="5638848at2"/>
<dbReference type="EMBL" id="FRCA01000004">
    <property type="protein sequence ID" value="SHL95482.1"/>
    <property type="molecule type" value="Genomic_DNA"/>
</dbReference>